<feature type="coiled-coil region" evidence="10">
    <location>
        <begin position="166"/>
        <end position="193"/>
    </location>
</feature>
<dbReference type="EMBL" id="PIPL01000001">
    <property type="protein sequence ID" value="RUO25244.1"/>
    <property type="molecule type" value="Genomic_DNA"/>
</dbReference>
<proteinExistence type="inferred from homology"/>
<dbReference type="InterPro" id="IPR004604">
    <property type="entry name" value="DNA_recomb/repair_RecN"/>
</dbReference>
<dbReference type="NCBIfam" id="NF008121">
    <property type="entry name" value="PRK10869.1"/>
    <property type="match status" value="1"/>
</dbReference>
<dbReference type="PANTHER" id="PTHR11059:SF0">
    <property type="entry name" value="DNA REPAIR PROTEIN RECN"/>
    <property type="match status" value="1"/>
</dbReference>
<dbReference type="GO" id="GO:0006281">
    <property type="term" value="P:DNA repair"/>
    <property type="evidence" value="ECO:0007669"/>
    <property type="project" value="UniProtKB-KW"/>
</dbReference>
<gene>
    <name evidence="12" type="ORF">CWE09_00435</name>
</gene>
<keyword evidence="7 9" id="KW-0234">DNA repair</keyword>
<evidence type="ECO:0000256" key="2">
    <source>
        <dbReference type="ARBA" id="ARBA00009441"/>
    </source>
</evidence>
<evidence type="ECO:0000313" key="12">
    <source>
        <dbReference type="EMBL" id="RUO25244.1"/>
    </source>
</evidence>
<evidence type="ECO:0000259" key="11">
    <source>
        <dbReference type="Pfam" id="PF02463"/>
    </source>
</evidence>
<evidence type="ECO:0000313" key="13">
    <source>
        <dbReference type="Proteomes" id="UP000288293"/>
    </source>
</evidence>
<dbReference type="GO" id="GO:0006310">
    <property type="term" value="P:DNA recombination"/>
    <property type="evidence" value="ECO:0007669"/>
    <property type="project" value="InterPro"/>
</dbReference>
<organism evidence="12 13">
    <name type="scientific">Aliidiomarina minuta</name>
    <dbReference type="NCBI Taxonomy" id="880057"/>
    <lineage>
        <taxon>Bacteria</taxon>
        <taxon>Pseudomonadati</taxon>
        <taxon>Pseudomonadota</taxon>
        <taxon>Gammaproteobacteria</taxon>
        <taxon>Alteromonadales</taxon>
        <taxon>Idiomarinaceae</taxon>
        <taxon>Aliidiomarina</taxon>
    </lineage>
</organism>
<dbReference type="OrthoDB" id="9806954at2"/>
<dbReference type="Proteomes" id="UP000288293">
    <property type="component" value="Unassembled WGS sequence"/>
</dbReference>
<evidence type="ECO:0000256" key="9">
    <source>
        <dbReference type="PIRNR" id="PIRNR003128"/>
    </source>
</evidence>
<evidence type="ECO:0000256" key="10">
    <source>
        <dbReference type="SAM" id="Coils"/>
    </source>
</evidence>
<dbReference type="InterPro" id="IPR003395">
    <property type="entry name" value="RecF/RecN/SMC_N"/>
</dbReference>
<evidence type="ECO:0000256" key="5">
    <source>
        <dbReference type="ARBA" id="ARBA00022763"/>
    </source>
</evidence>
<evidence type="ECO:0000256" key="3">
    <source>
        <dbReference type="ARBA" id="ARBA00021315"/>
    </source>
</evidence>
<dbReference type="RefSeq" id="WP_126801941.1">
    <property type="nucleotide sequence ID" value="NZ_PIPL01000001.1"/>
</dbReference>
<dbReference type="SUPFAM" id="SSF52540">
    <property type="entry name" value="P-loop containing nucleoside triphosphate hydrolases"/>
    <property type="match status" value="1"/>
</dbReference>
<dbReference type="GO" id="GO:0043590">
    <property type="term" value="C:bacterial nucleoid"/>
    <property type="evidence" value="ECO:0007669"/>
    <property type="project" value="TreeGrafter"/>
</dbReference>
<evidence type="ECO:0000256" key="7">
    <source>
        <dbReference type="ARBA" id="ARBA00023204"/>
    </source>
</evidence>
<accession>A0A432W592</accession>
<keyword evidence="5 9" id="KW-0227">DNA damage</keyword>
<keyword evidence="4" id="KW-0547">Nucleotide-binding</keyword>
<keyword evidence="10" id="KW-0175">Coiled coil</keyword>
<comment type="function">
    <text evidence="1 9">May be involved in recombinational repair of damaged DNA.</text>
</comment>
<dbReference type="Pfam" id="PF02463">
    <property type="entry name" value="SMC_N"/>
    <property type="match status" value="1"/>
</dbReference>
<evidence type="ECO:0000256" key="8">
    <source>
        <dbReference type="ARBA" id="ARBA00033408"/>
    </source>
</evidence>
<name>A0A432W592_9GAMM</name>
<dbReference type="FunFam" id="3.40.50.300:FF:000319">
    <property type="entry name" value="DNA repair protein RecN"/>
    <property type="match status" value="1"/>
</dbReference>
<dbReference type="InterPro" id="IPR027417">
    <property type="entry name" value="P-loop_NTPase"/>
</dbReference>
<dbReference type="GO" id="GO:0009432">
    <property type="term" value="P:SOS response"/>
    <property type="evidence" value="ECO:0007669"/>
    <property type="project" value="UniProtKB-ARBA"/>
</dbReference>
<dbReference type="CDD" id="cd03241">
    <property type="entry name" value="ABC_RecN"/>
    <property type="match status" value="2"/>
</dbReference>
<dbReference type="AlphaFoldDB" id="A0A432W592"/>
<dbReference type="PIRSF" id="PIRSF003128">
    <property type="entry name" value="RecN"/>
    <property type="match status" value="1"/>
</dbReference>
<keyword evidence="13" id="KW-1185">Reference proteome</keyword>
<dbReference type="PANTHER" id="PTHR11059">
    <property type="entry name" value="DNA REPAIR PROTEIN RECN"/>
    <property type="match status" value="1"/>
</dbReference>
<dbReference type="GO" id="GO:0005524">
    <property type="term" value="F:ATP binding"/>
    <property type="evidence" value="ECO:0007669"/>
    <property type="project" value="UniProtKB-KW"/>
</dbReference>
<protein>
    <recommendedName>
        <fullName evidence="3 9">DNA repair protein RecN</fullName>
    </recommendedName>
    <alternativeName>
        <fullName evidence="8 9">Recombination protein N</fullName>
    </alternativeName>
</protein>
<reference evidence="12 13" key="1">
    <citation type="journal article" date="2011" name="Front. Microbiol.">
        <title>Genomic signatures of strain selection and enhancement in Bacillus atrophaeus var. globigii, a historical biowarfare simulant.</title>
        <authorList>
            <person name="Gibbons H.S."/>
            <person name="Broomall S.M."/>
            <person name="McNew L.A."/>
            <person name="Daligault H."/>
            <person name="Chapman C."/>
            <person name="Bruce D."/>
            <person name="Karavis M."/>
            <person name="Krepps M."/>
            <person name="McGregor P.A."/>
            <person name="Hong C."/>
            <person name="Park K.H."/>
            <person name="Akmal A."/>
            <person name="Feldman A."/>
            <person name="Lin J.S."/>
            <person name="Chang W.E."/>
            <person name="Higgs B.W."/>
            <person name="Demirev P."/>
            <person name="Lindquist J."/>
            <person name="Liem A."/>
            <person name="Fochler E."/>
            <person name="Read T.D."/>
            <person name="Tapia R."/>
            <person name="Johnson S."/>
            <person name="Bishop-Lilly K.A."/>
            <person name="Detter C."/>
            <person name="Han C."/>
            <person name="Sozhamannan S."/>
            <person name="Rosenzweig C.N."/>
            <person name="Skowronski E.W."/>
        </authorList>
    </citation>
    <scope>NUCLEOTIDE SEQUENCE [LARGE SCALE GENOMIC DNA]</scope>
    <source>
        <strain evidence="12 13">MLST1</strain>
    </source>
</reference>
<dbReference type="Gene3D" id="3.40.50.300">
    <property type="entry name" value="P-loop containing nucleotide triphosphate hydrolases"/>
    <property type="match status" value="2"/>
</dbReference>
<dbReference type="FunFam" id="3.40.50.300:FF:000356">
    <property type="entry name" value="DNA repair protein RecN"/>
    <property type="match status" value="1"/>
</dbReference>
<sequence>MLTQLHVRQFAIVKDLNIELKAGMTAITGETGAGKSIALDALGLCLGARAEAAMVRPGADKAEITAVFDIHANTTAIRWLTEHELDVDEDCILRRTLTAEGRSKGYINGAPVPMNLLKALGQLLVNIHGQHEHQLLTHNDHQLKLVDGYAQHHELLQDTRDKWQQWQLLRREQKQLNEQREQLQSRRQLLNYQVGELQEFALQPDEFTQIESDHRRLAHASTLRDEAAFSLSSLYDGEHNNAFSLLQTVIERLAQQQSVDSQLEPIVNLLSEAGVQVEEAVRELRHYQDAIDIDPEELAELERRMTTAMQLAKKHQIAPQQLPELQASLEQELQQISDSNARAESLDKELEQAAHAFQNTAEKLTRSRQKAATDLGKRISQSMHGLNMKAAQFKVELNTDNKHASALGMEQINFLVSTNPGQPLQPLNKVASGGELSRISLAIQVITANQSSTPTLMFDEVDVGVSGPTAATVGNLLRTLGQSTQVICVTHLPQVAAKANQQMCVQKIHSKDSTETTMLAVQGDERVIELARLLGGDQISEKAMANAQELLAS</sequence>
<comment type="caution">
    <text evidence="12">The sequence shown here is derived from an EMBL/GenBank/DDBJ whole genome shotgun (WGS) entry which is preliminary data.</text>
</comment>
<evidence type="ECO:0000256" key="6">
    <source>
        <dbReference type="ARBA" id="ARBA00022840"/>
    </source>
</evidence>
<evidence type="ECO:0000256" key="4">
    <source>
        <dbReference type="ARBA" id="ARBA00022741"/>
    </source>
</evidence>
<comment type="similarity">
    <text evidence="2 9">Belongs to the RecN family.</text>
</comment>
<feature type="domain" description="RecF/RecN/SMC N-terminal" evidence="11">
    <location>
        <begin position="2"/>
        <end position="510"/>
    </location>
</feature>
<keyword evidence="6" id="KW-0067">ATP-binding</keyword>
<dbReference type="NCBIfam" id="TIGR00634">
    <property type="entry name" value="recN"/>
    <property type="match status" value="1"/>
</dbReference>
<feature type="coiled-coil region" evidence="10">
    <location>
        <begin position="298"/>
        <end position="363"/>
    </location>
</feature>
<evidence type="ECO:0000256" key="1">
    <source>
        <dbReference type="ARBA" id="ARBA00003618"/>
    </source>
</evidence>